<evidence type="ECO:0000313" key="4">
    <source>
        <dbReference type="Proteomes" id="UP001183585"/>
    </source>
</evidence>
<comment type="caution">
    <text evidence="3">The sequence shown here is derived from an EMBL/GenBank/DDBJ whole genome shotgun (WGS) entry which is preliminary data.</text>
</comment>
<keyword evidence="2" id="KW-0472">Membrane</keyword>
<name>A0ABU2CW66_9MICO</name>
<protein>
    <submittedName>
        <fullName evidence="3">Uncharacterized protein</fullName>
    </submittedName>
</protein>
<keyword evidence="2" id="KW-0812">Transmembrane</keyword>
<sequence>MMNDRFDSAPVVEPLSADRRQRIRTAVLEGISTGTERSSRRRTTQIAGAMAAVTVLGVGVAIGTNVLRNQQSLVPLAAAAGSMPVSAAECSPAETTDPGALEGATYLLQPPTPAALSDVWMTVDECPRATPVAAFFRADGSPEDAVLTIWSGDAQTPLGPLENFEGAERVALGSGAEDAWLVDLGWGVWVEWRTDAGSYLVTSAGLDRDTVTSVAGSYEGETSARATVLAPPGLQALSPLPSSDRDATWSAKYGNNDPTEKDGEPWVQIHVELRGAPWAAQASINPIPADGLTVPTPSRTAMRSGDNGGFRYATWTTDTGARVQVMANLPESEVRELAGRLKLVGPHDPQLDRFDLATPRTGAPAL</sequence>
<keyword evidence="2" id="KW-1133">Transmembrane helix</keyword>
<keyword evidence="4" id="KW-1185">Reference proteome</keyword>
<dbReference type="Proteomes" id="UP001183585">
    <property type="component" value="Unassembled WGS sequence"/>
</dbReference>
<feature type="region of interest" description="Disordered" evidence="1">
    <location>
        <begin position="233"/>
        <end position="263"/>
    </location>
</feature>
<gene>
    <name evidence="3" type="ORF">J2S48_005113</name>
</gene>
<proteinExistence type="predicted"/>
<evidence type="ECO:0000313" key="3">
    <source>
        <dbReference type="EMBL" id="MDR7385598.1"/>
    </source>
</evidence>
<accession>A0ABU2CW66</accession>
<dbReference type="EMBL" id="JAVDYE010000001">
    <property type="protein sequence ID" value="MDR7385598.1"/>
    <property type="molecule type" value="Genomic_DNA"/>
</dbReference>
<organism evidence="3 4">
    <name type="scientific">Promicromonospora iranensis</name>
    <dbReference type="NCBI Taxonomy" id="1105144"/>
    <lineage>
        <taxon>Bacteria</taxon>
        <taxon>Bacillati</taxon>
        <taxon>Actinomycetota</taxon>
        <taxon>Actinomycetes</taxon>
        <taxon>Micrococcales</taxon>
        <taxon>Promicromonosporaceae</taxon>
        <taxon>Promicromonospora</taxon>
    </lineage>
</organism>
<evidence type="ECO:0000256" key="1">
    <source>
        <dbReference type="SAM" id="MobiDB-lite"/>
    </source>
</evidence>
<dbReference type="RefSeq" id="WP_274998207.1">
    <property type="nucleotide sequence ID" value="NZ_JAJQQP010000022.1"/>
</dbReference>
<reference evidence="3 4" key="1">
    <citation type="submission" date="2023-07" db="EMBL/GenBank/DDBJ databases">
        <title>Sequencing the genomes of 1000 actinobacteria strains.</title>
        <authorList>
            <person name="Klenk H.-P."/>
        </authorList>
    </citation>
    <scope>NUCLEOTIDE SEQUENCE [LARGE SCALE GENOMIC DNA]</scope>
    <source>
        <strain evidence="3 4">DSM 45554</strain>
    </source>
</reference>
<feature type="transmembrane region" description="Helical" evidence="2">
    <location>
        <begin position="46"/>
        <end position="67"/>
    </location>
</feature>
<evidence type="ECO:0000256" key="2">
    <source>
        <dbReference type="SAM" id="Phobius"/>
    </source>
</evidence>